<dbReference type="EMBL" id="CP005745">
    <property type="protein sequence ID" value="AHH10823.1"/>
    <property type="molecule type" value="Genomic_DNA"/>
</dbReference>
<dbReference type="PATRIC" id="fig|1313292.3.peg.683"/>
<gene>
    <name evidence="1" type="ORF">BCO_0900011</name>
</gene>
<organism evidence="1 2">
    <name type="scientific">Borrelia coriaceae ATCC 43381</name>
    <dbReference type="NCBI Taxonomy" id="1408429"/>
    <lineage>
        <taxon>Bacteria</taxon>
        <taxon>Pseudomonadati</taxon>
        <taxon>Spirochaetota</taxon>
        <taxon>Spirochaetia</taxon>
        <taxon>Spirochaetales</taxon>
        <taxon>Borreliaceae</taxon>
        <taxon>Borrelia</taxon>
    </lineage>
</organism>
<reference evidence="1" key="1">
    <citation type="submission" date="2013-04" db="EMBL/GenBank/DDBJ databases">
        <title>Comparative Genomics of Relapsing Fever Spirochetes.</title>
        <authorList>
            <person name="Schwan T.G."/>
            <person name="Raffel S.J."/>
            <person name="Porcella S.F."/>
            <person name="Martens C.A."/>
            <person name="Bruno D.P."/>
            <person name="Ricklefs S.M."/>
            <person name="Barbian K.B."/>
        </authorList>
    </citation>
    <scope>NUCLEOTIDE SEQUENCE [LARGE SCALE GENOMIC DNA]</scope>
    <source>
        <strain evidence="1">Co53</strain>
    </source>
</reference>
<sequence length="37" mass="4570">MFLSLEFEVRDSESRSDFFWTFIPYYFFIGKSVFCDL</sequence>
<protein>
    <submittedName>
        <fullName evidence="1">Uncharacterized protein</fullName>
    </submittedName>
</protein>
<accession>W5SVX9</accession>
<dbReference type="AlphaFoldDB" id="W5SVX9"/>
<evidence type="ECO:0000313" key="1">
    <source>
        <dbReference type="EMBL" id="AHH10823.1"/>
    </source>
</evidence>
<proteinExistence type="predicted"/>
<dbReference type="HOGENOM" id="CLU_3340860_0_0_12"/>
<keyword evidence="2" id="KW-1185">Reference proteome</keyword>
<evidence type="ECO:0000313" key="2">
    <source>
        <dbReference type="Proteomes" id="UP000019330"/>
    </source>
</evidence>
<dbReference type="Proteomes" id="UP000019330">
    <property type="component" value="Chromosome"/>
</dbReference>
<name>W5SVX9_9SPIR</name>